<dbReference type="InterPro" id="IPR011646">
    <property type="entry name" value="KAP_P-loop"/>
</dbReference>
<dbReference type="RefSeq" id="WP_261260442.1">
    <property type="nucleotide sequence ID" value="NZ_CP127389.1"/>
</dbReference>
<gene>
    <name evidence="2" type="ORF">QQS39_00370</name>
</gene>
<reference evidence="2 3" key="1">
    <citation type="submission" date="2023-06" db="EMBL/GenBank/DDBJ databases">
        <title>Proteus appendicitidis sp. nov., isolated from the appendiceal pus of an appendicitis patient in Yongzhou, China.</title>
        <authorList>
            <person name="Cai X."/>
        </authorList>
    </citation>
    <scope>NUCLEOTIDE SEQUENCE [LARGE SCALE GENOMIC DNA]</scope>
    <source>
        <strain evidence="2 3">HZ0627</strain>
    </source>
</reference>
<proteinExistence type="predicted"/>
<accession>A0ABY8Y823</accession>
<evidence type="ECO:0000313" key="2">
    <source>
        <dbReference type="EMBL" id="WIV88516.1"/>
    </source>
</evidence>
<evidence type="ECO:0000313" key="3">
    <source>
        <dbReference type="Proteomes" id="UP001226651"/>
    </source>
</evidence>
<dbReference type="SUPFAM" id="SSF52540">
    <property type="entry name" value="P-loop containing nucleoside triphosphate hydrolases"/>
    <property type="match status" value="1"/>
</dbReference>
<evidence type="ECO:0000259" key="1">
    <source>
        <dbReference type="Pfam" id="PF07693"/>
    </source>
</evidence>
<dbReference type="EMBL" id="CP127389">
    <property type="protein sequence ID" value="WIV88516.1"/>
    <property type="molecule type" value="Genomic_DNA"/>
</dbReference>
<feature type="domain" description="KAP NTPase" evidence="1">
    <location>
        <begin position="24"/>
        <end position="337"/>
    </location>
</feature>
<organism evidence="2 3">
    <name type="scientific">Proteus appendicitidis</name>
    <dbReference type="NCBI Taxonomy" id="3034648"/>
    <lineage>
        <taxon>Bacteria</taxon>
        <taxon>Pseudomonadati</taxon>
        <taxon>Pseudomonadota</taxon>
        <taxon>Gammaproteobacteria</taxon>
        <taxon>Enterobacterales</taxon>
        <taxon>Morganellaceae</taxon>
        <taxon>Proteus</taxon>
    </lineage>
</organism>
<protein>
    <submittedName>
        <fullName evidence="2">KAP family NTPase</fullName>
    </submittedName>
</protein>
<keyword evidence="3" id="KW-1185">Reference proteome</keyword>
<dbReference type="Gene3D" id="3.40.50.300">
    <property type="entry name" value="P-loop containing nucleotide triphosphate hydrolases"/>
    <property type="match status" value="1"/>
</dbReference>
<dbReference type="Proteomes" id="UP001226651">
    <property type="component" value="Chromosome"/>
</dbReference>
<sequence length="449" mass="52721">MRLSPEEPDFSQGFTSENDIFNRKALYEKIINVVNHSEDSNLVLALNDKWGNGKTSFVKMLKAELELSENNINVIYFDSFKNDYQKDPLLPMISCVYNSIEHDEKSIKEKVFQTGKSVALSISKQVPKSIINILTSKLIDSDDIDKIKESIVDATNAPWESYIEDKIKNSQEEEDKIESFRAILRSIHQKTNNKTLFIIDELDRARPDFSLNLLELIKHIFNVEGFYFLLVMNKQQFEESIKIRYGNINSSLYLNKFIDYWFTLPKDIFTTEKYINSEGYRMPKYLTLGAYLQHIDKNNILMKESDAFNMLLYLFNFNNVSLREIEKCYSLISIIKNSNKIMMLNRAHQVIVSLICFIKINNEPLLEKLKRRNITPEEVLSVLNIPLDQNLFDTSLLYLYMVLRYELLTGAEFKKLKDENYFKDIEGYSGRKVRYLETIIDYFENMSID</sequence>
<dbReference type="InterPro" id="IPR027417">
    <property type="entry name" value="P-loop_NTPase"/>
</dbReference>
<name>A0ABY8Y823_9GAMM</name>
<dbReference type="Pfam" id="PF07693">
    <property type="entry name" value="KAP_NTPase"/>
    <property type="match status" value="1"/>
</dbReference>